<evidence type="ECO:0000313" key="3">
    <source>
        <dbReference type="EMBL" id="NDY91863.1"/>
    </source>
</evidence>
<evidence type="ECO:0000256" key="1">
    <source>
        <dbReference type="ARBA" id="ARBA00023002"/>
    </source>
</evidence>
<dbReference type="Proteomes" id="UP000484255">
    <property type="component" value="Unassembled WGS sequence"/>
</dbReference>
<dbReference type="InterPro" id="IPR012349">
    <property type="entry name" value="Split_barrel_FMN-bd"/>
</dbReference>
<organism evidence="3 4">
    <name type="scientific">Ideonella livida</name>
    <dbReference type="NCBI Taxonomy" id="2707176"/>
    <lineage>
        <taxon>Bacteria</taxon>
        <taxon>Pseudomonadati</taxon>
        <taxon>Pseudomonadota</taxon>
        <taxon>Betaproteobacteria</taxon>
        <taxon>Burkholderiales</taxon>
        <taxon>Sphaerotilaceae</taxon>
        <taxon>Ideonella</taxon>
    </lineage>
</organism>
<keyword evidence="4" id="KW-1185">Reference proteome</keyword>
<dbReference type="PANTHER" id="PTHR35176">
    <property type="entry name" value="HEME OXYGENASE HI_0854-RELATED"/>
    <property type="match status" value="1"/>
</dbReference>
<accession>A0A7C9TKW1</accession>
<dbReference type="Gene3D" id="2.30.110.10">
    <property type="entry name" value="Electron Transport, Fmn-binding Protein, Chain A"/>
    <property type="match status" value="1"/>
</dbReference>
<evidence type="ECO:0000259" key="2">
    <source>
        <dbReference type="Pfam" id="PF01243"/>
    </source>
</evidence>
<dbReference type="InterPro" id="IPR011576">
    <property type="entry name" value="Pyridox_Oxase_N"/>
</dbReference>
<feature type="domain" description="Pyridoxamine 5'-phosphate oxidase N-terminal" evidence="2">
    <location>
        <begin position="4"/>
        <end position="122"/>
    </location>
</feature>
<name>A0A7C9TKW1_9BURK</name>
<comment type="caution">
    <text evidence="3">The sequence shown here is derived from an EMBL/GenBank/DDBJ whole genome shotgun (WGS) entry which is preliminary data.</text>
</comment>
<dbReference type="GO" id="GO:0070967">
    <property type="term" value="F:coenzyme F420 binding"/>
    <property type="evidence" value="ECO:0007669"/>
    <property type="project" value="TreeGrafter"/>
</dbReference>
<reference evidence="3 4" key="1">
    <citation type="submission" date="2020-02" db="EMBL/GenBank/DDBJ databases">
        <title>Ideonella bacterium strain TBM-1.</title>
        <authorList>
            <person name="Chen W.-M."/>
        </authorList>
    </citation>
    <scope>NUCLEOTIDE SEQUENCE [LARGE SCALE GENOMIC DNA]</scope>
    <source>
        <strain evidence="3 4">TBM-1</strain>
    </source>
</reference>
<gene>
    <name evidence="3" type="ORF">G3A44_11765</name>
</gene>
<dbReference type="Pfam" id="PF01243">
    <property type="entry name" value="PNPOx_N"/>
    <property type="match status" value="1"/>
</dbReference>
<dbReference type="GO" id="GO:0005829">
    <property type="term" value="C:cytosol"/>
    <property type="evidence" value="ECO:0007669"/>
    <property type="project" value="TreeGrafter"/>
</dbReference>
<proteinExistence type="predicted"/>
<keyword evidence="1" id="KW-0560">Oxidoreductase</keyword>
<dbReference type="RefSeq" id="WP_163457713.1">
    <property type="nucleotide sequence ID" value="NZ_JAAGOH010000012.1"/>
</dbReference>
<protein>
    <submittedName>
        <fullName evidence="3">Pyridoxamine 5'-phosphate oxidase family protein</fullName>
    </submittedName>
</protein>
<dbReference type="SUPFAM" id="SSF50475">
    <property type="entry name" value="FMN-binding split barrel"/>
    <property type="match status" value="1"/>
</dbReference>
<evidence type="ECO:0000313" key="4">
    <source>
        <dbReference type="Proteomes" id="UP000484255"/>
    </source>
</evidence>
<dbReference type="PANTHER" id="PTHR35176:SF6">
    <property type="entry name" value="HEME OXYGENASE HI_0854-RELATED"/>
    <property type="match status" value="1"/>
</dbReference>
<dbReference type="AlphaFoldDB" id="A0A7C9TKW1"/>
<dbReference type="InterPro" id="IPR052019">
    <property type="entry name" value="F420H2_bilvrd_red/Heme_oxyg"/>
</dbReference>
<dbReference type="EMBL" id="JAAGOH010000012">
    <property type="protein sequence ID" value="NDY91863.1"/>
    <property type="molecule type" value="Genomic_DNA"/>
</dbReference>
<dbReference type="GO" id="GO:0016627">
    <property type="term" value="F:oxidoreductase activity, acting on the CH-CH group of donors"/>
    <property type="evidence" value="ECO:0007669"/>
    <property type="project" value="TreeGrafter"/>
</dbReference>
<sequence length="156" mass="17036">MTHPELLAYAHRSVLCWLATVDAEGGPSVSPKEIFAVVEGGARVVIANIASPESVRNIRHHPQVGLSFIDVFVQKGCKIKGRAQVLTADDPDFARWAAPLQAMAGERFALRSLIVVHPHTVEPIVAPSYRLYPDQTTEAGQYDAARAQYNAIPRPD</sequence>